<gene>
    <name evidence="2" type="ORF">GCM10025791_02810</name>
</gene>
<accession>A0AAV3TWY2</accession>
<keyword evidence="3" id="KW-1185">Reference proteome</keyword>
<dbReference type="Proteomes" id="UP001409585">
    <property type="component" value="Unassembled WGS sequence"/>
</dbReference>
<proteinExistence type="predicted"/>
<feature type="signal peptide" evidence="1">
    <location>
        <begin position="1"/>
        <end position="19"/>
    </location>
</feature>
<evidence type="ECO:0000313" key="3">
    <source>
        <dbReference type="Proteomes" id="UP001409585"/>
    </source>
</evidence>
<feature type="chain" id="PRO_5043819852" evidence="1">
    <location>
        <begin position="20"/>
        <end position="121"/>
    </location>
</feature>
<dbReference type="RefSeq" id="WP_390517739.1">
    <property type="nucleotide sequence ID" value="NZ_AP031496.1"/>
</dbReference>
<dbReference type="EMBL" id="BAABLX010000003">
    <property type="protein sequence ID" value="GAA4930390.1"/>
    <property type="molecule type" value="Genomic_DNA"/>
</dbReference>
<evidence type="ECO:0000256" key="1">
    <source>
        <dbReference type="SAM" id="SignalP"/>
    </source>
</evidence>
<reference evidence="3" key="1">
    <citation type="journal article" date="2019" name="Int. J. Syst. Evol. Microbiol.">
        <title>The Global Catalogue of Microorganisms (GCM) 10K type strain sequencing project: providing services to taxonomists for standard genome sequencing and annotation.</title>
        <authorList>
            <consortium name="The Broad Institute Genomics Platform"/>
            <consortium name="The Broad Institute Genome Sequencing Center for Infectious Disease"/>
            <person name="Wu L."/>
            <person name="Ma J."/>
        </authorList>
    </citation>
    <scope>NUCLEOTIDE SEQUENCE [LARGE SCALE GENOMIC DNA]</scope>
    <source>
        <strain evidence="3">JCM 19134</strain>
    </source>
</reference>
<name>A0AAV3TWY2_9ALTE</name>
<organism evidence="2 3">
    <name type="scientific">Halioxenophilus aromaticivorans</name>
    <dbReference type="NCBI Taxonomy" id="1306992"/>
    <lineage>
        <taxon>Bacteria</taxon>
        <taxon>Pseudomonadati</taxon>
        <taxon>Pseudomonadota</taxon>
        <taxon>Gammaproteobacteria</taxon>
        <taxon>Alteromonadales</taxon>
        <taxon>Alteromonadaceae</taxon>
        <taxon>Halioxenophilus</taxon>
    </lineage>
</organism>
<sequence length="121" mass="13731">MRKICITFVALVLSYNCNALDVSCGELKEKDGEGILLVSYSREEDEKLVSIQVPKVHNGRDFYQVLLVLGPKNEYVVPINAKEDDTHFSAWFLATDEYINQLVIKALYGAKCPYVITTKLR</sequence>
<protein>
    <submittedName>
        <fullName evidence="2">Uncharacterized protein</fullName>
    </submittedName>
</protein>
<comment type="caution">
    <text evidence="2">The sequence shown here is derived from an EMBL/GenBank/DDBJ whole genome shotgun (WGS) entry which is preliminary data.</text>
</comment>
<evidence type="ECO:0000313" key="2">
    <source>
        <dbReference type="EMBL" id="GAA4930390.1"/>
    </source>
</evidence>
<dbReference type="AlphaFoldDB" id="A0AAV3TWY2"/>
<keyword evidence="1" id="KW-0732">Signal</keyword>